<dbReference type="PROSITE" id="PS50977">
    <property type="entry name" value="HTH_TETR_2"/>
    <property type="match status" value="1"/>
</dbReference>
<evidence type="ECO:0000256" key="3">
    <source>
        <dbReference type="ARBA" id="ARBA00023163"/>
    </source>
</evidence>
<keyword evidence="2 4" id="KW-0238">DNA-binding</keyword>
<dbReference type="EMBL" id="JAATTO010000043">
    <property type="protein sequence ID" value="MBC9981934.1"/>
    <property type="molecule type" value="Genomic_DNA"/>
</dbReference>
<name>A0ABR7UDA6_9BRAD</name>
<feature type="domain" description="HTH tetR-type" evidence="5">
    <location>
        <begin position="6"/>
        <end position="66"/>
    </location>
</feature>
<dbReference type="PANTHER" id="PTHR47506">
    <property type="entry name" value="TRANSCRIPTIONAL REGULATORY PROTEIN"/>
    <property type="match status" value="1"/>
</dbReference>
<evidence type="ECO:0000256" key="1">
    <source>
        <dbReference type="ARBA" id="ARBA00023015"/>
    </source>
</evidence>
<keyword evidence="7" id="KW-1185">Reference proteome</keyword>
<dbReference type="InterPro" id="IPR023772">
    <property type="entry name" value="DNA-bd_HTH_TetR-type_CS"/>
</dbReference>
<sequence>MARPREFEEGVVLDAAMECFWNRGYEATSMRDLVDKTGITGASLYNAFGDKRAIYQRALDRYVEGSVAARLARCEELPPLEAIVAFFDDIVSRSVEDRSRKGCMLVNAALDVAPHDDEFQRIVAEVMTRIELFFRDCVQKGQEQGAITSTMSAEELGRHLLGVLLGVRVLARVRPDRILLEGVVRPAIELLDISSSPRQRDH</sequence>
<evidence type="ECO:0000259" key="5">
    <source>
        <dbReference type="PROSITE" id="PS50977"/>
    </source>
</evidence>
<dbReference type="Gene3D" id="1.10.10.60">
    <property type="entry name" value="Homeodomain-like"/>
    <property type="match status" value="1"/>
</dbReference>
<keyword evidence="3" id="KW-0804">Transcription</keyword>
<dbReference type="SUPFAM" id="SSF48498">
    <property type="entry name" value="Tetracyclin repressor-like, C-terminal domain"/>
    <property type="match status" value="1"/>
</dbReference>
<dbReference type="Gene3D" id="1.10.357.10">
    <property type="entry name" value="Tetracycline Repressor, domain 2"/>
    <property type="match status" value="1"/>
</dbReference>
<proteinExistence type="predicted"/>
<dbReference type="Pfam" id="PF16925">
    <property type="entry name" value="TetR_C_13"/>
    <property type="match status" value="1"/>
</dbReference>
<accession>A0ABR7UDA6</accession>
<dbReference type="InterPro" id="IPR009057">
    <property type="entry name" value="Homeodomain-like_sf"/>
</dbReference>
<dbReference type="SUPFAM" id="SSF46689">
    <property type="entry name" value="Homeodomain-like"/>
    <property type="match status" value="1"/>
</dbReference>
<evidence type="ECO:0000313" key="6">
    <source>
        <dbReference type="EMBL" id="MBC9981934.1"/>
    </source>
</evidence>
<dbReference type="PRINTS" id="PR00455">
    <property type="entry name" value="HTHTETR"/>
</dbReference>
<evidence type="ECO:0000313" key="7">
    <source>
        <dbReference type="Proteomes" id="UP000639516"/>
    </source>
</evidence>
<dbReference type="Pfam" id="PF00440">
    <property type="entry name" value="TetR_N"/>
    <property type="match status" value="1"/>
</dbReference>
<protein>
    <submittedName>
        <fullName evidence="6">TetR/AcrR family transcriptional regulator</fullName>
    </submittedName>
</protein>
<organism evidence="6 7">
    <name type="scientific">Bradyrhizobium campsiandrae</name>
    <dbReference type="NCBI Taxonomy" id="1729892"/>
    <lineage>
        <taxon>Bacteria</taxon>
        <taxon>Pseudomonadati</taxon>
        <taxon>Pseudomonadota</taxon>
        <taxon>Alphaproteobacteria</taxon>
        <taxon>Hyphomicrobiales</taxon>
        <taxon>Nitrobacteraceae</taxon>
        <taxon>Bradyrhizobium</taxon>
    </lineage>
</organism>
<dbReference type="PANTHER" id="PTHR47506:SF1">
    <property type="entry name" value="HTH-TYPE TRANSCRIPTIONAL REGULATOR YJDC"/>
    <property type="match status" value="1"/>
</dbReference>
<dbReference type="InterPro" id="IPR036271">
    <property type="entry name" value="Tet_transcr_reg_TetR-rel_C_sf"/>
</dbReference>
<evidence type="ECO:0000256" key="4">
    <source>
        <dbReference type="PROSITE-ProRule" id="PRU00335"/>
    </source>
</evidence>
<gene>
    <name evidence="6" type="ORF">HA482_27355</name>
</gene>
<feature type="DNA-binding region" description="H-T-H motif" evidence="4">
    <location>
        <begin position="29"/>
        <end position="48"/>
    </location>
</feature>
<dbReference type="Proteomes" id="UP000639516">
    <property type="component" value="Unassembled WGS sequence"/>
</dbReference>
<reference evidence="6 7" key="1">
    <citation type="journal article" date="2020" name="Arch. Microbiol.">
        <title>Bradyrhizobium campsiandrae sp. nov., a nitrogen-fixing bacterial strain isolated from a native leguminous tree from the Amazon adapted to flooded conditions.</title>
        <authorList>
            <person name="Cabral Michel D."/>
            <person name="Martins da Costa E."/>
            <person name="Azarias Guimaraes A."/>
            <person name="Soares de Carvalho T."/>
            <person name="Santos de Castro Caputo P."/>
            <person name="Willems A."/>
            <person name="de Souza Moreira F.M."/>
        </authorList>
    </citation>
    <scope>NUCLEOTIDE SEQUENCE [LARGE SCALE GENOMIC DNA]</scope>
    <source>
        <strain evidence="7">INPA 384B</strain>
    </source>
</reference>
<dbReference type="InterPro" id="IPR011075">
    <property type="entry name" value="TetR_C"/>
</dbReference>
<comment type="caution">
    <text evidence="6">The sequence shown here is derived from an EMBL/GenBank/DDBJ whole genome shotgun (WGS) entry which is preliminary data.</text>
</comment>
<dbReference type="PROSITE" id="PS01081">
    <property type="entry name" value="HTH_TETR_1"/>
    <property type="match status" value="1"/>
</dbReference>
<evidence type="ECO:0000256" key="2">
    <source>
        <dbReference type="ARBA" id="ARBA00023125"/>
    </source>
</evidence>
<dbReference type="InterPro" id="IPR001647">
    <property type="entry name" value="HTH_TetR"/>
</dbReference>
<keyword evidence="1" id="KW-0805">Transcription regulation</keyword>